<name>A0A1I4QUU5_ECTMO</name>
<dbReference type="GO" id="GO:0006654">
    <property type="term" value="P:phosphatidic acid biosynthetic process"/>
    <property type="evidence" value="ECO:0007669"/>
    <property type="project" value="TreeGrafter"/>
</dbReference>
<protein>
    <submittedName>
        <fullName evidence="7">Lyso-ornithine lipid acyltransferase</fullName>
    </submittedName>
</protein>
<organism evidence="7 8">
    <name type="scientific">Ectothiorhodospira mobilis</name>
    <dbReference type="NCBI Taxonomy" id="195064"/>
    <lineage>
        <taxon>Bacteria</taxon>
        <taxon>Pseudomonadati</taxon>
        <taxon>Pseudomonadota</taxon>
        <taxon>Gammaproteobacteria</taxon>
        <taxon>Chromatiales</taxon>
        <taxon>Ectothiorhodospiraceae</taxon>
        <taxon>Ectothiorhodospira</taxon>
    </lineage>
</organism>
<evidence type="ECO:0000259" key="6">
    <source>
        <dbReference type="SMART" id="SM00563"/>
    </source>
</evidence>
<sequence>MSHLRRFIRLPVLLLHLLLAVLATLALGRRDPSGLPTPRFRRVIMAWYRGLCRILGVRIHVSGRPVEGPVLMVANHVSWLDIPVIGAHAPAGFLSKSEVRHWPVIGWLARFNATLFIRRGEHGAAEAVTRAMAEQLGRGGTVLVFPEGTTTDGTTVRRFHHRLFAAARRAGCPVQPVALRYHLRPDGRPGAAPFVGGEHFLRHALRILGEPGLEVDLIFSPPLAAAQREPRALAREAQAAVARGVCGGE</sequence>
<dbReference type="Proteomes" id="UP000199556">
    <property type="component" value="Unassembled WGS sequence"/>
</dbReference>
<accession>A0A1I4QUU5</accession>
<dbReference type="PANTHER" id="PTHR10434:SF64">
    <property type="entry name" value="1-ACYL-SN-GLYCEROL-3-PHOSPHATE ACYLTRANSFERASE-RELATED"/>
    <property type="match status" value="1"/>
</dbReference>
<keyword evidence="5 7" id="KW-0012">Acyltransferase</keyword>
<comment type="pathway">
    <text evidence="1">Lipid metabolism.</text>
</comment>
<dbReference type="SUPFAM" id="SSF69593">
    <property type="entry name" value="Glycerol-3-phosphate (1)-acyltransferase"/>
    <property type="match status" value="1"/>
</dbReference>
<feature type="domain" description="Phospholipid/glycerol acyltransferase" evidence="6">
    <location>
        <begin position="70"/>
        <end position="182"/>
    </location>
</feature>
<keyword evidence="2" id="KW-0444">Lipid biosynthesis</keyword>
<dbReference type="InterPro" id="IPR002123">
    <property type="entry name" value="Plipid/glycerol_acylTrfase"/>
</dbReference>
<dbReference type="CDD" id="cd07989">
    <property type="entry name" value="LPLAT_AGPAT-like"/>
    <property type="match status" value="1"/>
</dbReference>
<evidence type="ECO:0000313" key="8">
    <source>
        <dbReference type="Proteomes" id="UP000199556"/>
    </source>
</evidence>
<dbReference type="EMBL" id="FOUO01000005">
    <property type="protein sequence ID" value="SFM43545.1"/>
    <property type="molecule type" value="Genomic_DNA"/>
</dbReference>
<evidence type="ECO:0000256" key="1">
    <source>
        <dbReference type="ARBA" id="ARBA00005189"/>
    </source>
</evidence>
<keyword evidence="3 7" id="KW-0808">Transferase</keyword>
<evidence type="ECO:0000256" key="2">
    <source>
        <dbReference type="ARBA" id="ARBA00022516"/>
    </source>
</evidence>
<keyword evidence="4" id="KW-0443">Lipid metabolism</keyword>
<dbReference type="SMART" id="SM00563">
    <property type="entry name" value="PlsC"/>
    <property type="match status" value="1"/>
</dbReference>
<dbReference type="GO" id="GO:0003841">
    <property type="term" value="F:1-acylglycerol-3-phosphate O-acyltransferase activity"/>
    <property type="evidence" value="ECO:0007669"/>
    <property type="project" value="TreeGrafter"/>
</dbReference>
<dbReference type="PANTHER" id="PTHR10434">
    <property type="entry name" value="1-ACYL-SN-GLYCEROL-3-PHOSPHATE ACYLTRANSFERASE"/>
    <property type="match status" value="1"/>
</dbReference>
<keyword evidence="8" id="KW-1185">Reference proteome</keyword>
<evidence type="ECO:0000256" key="4">
    <source>
        <dbReference type="ARBA" id="ARBA00023098"/>
    </source>
</evidence>
<proteinExistence type="predicted"/>
<gene>
    <name evidence="7" type="ORF">SAMN05421721_105152</name>
</gene>
<evidence type="ECO:0000313" key="7">
    <source>
        <dbReference type="EMBL" id="SFM43545.1"/>
    </source>
</evidence>
<dbReference type="Pfam" id="PF01553">
    <property type="entry name" value="Acyltransferase"/>
    <property type="match status" value="1"/>
</dbReference>
<reference evidence="7 8" key="1">
    <citation type="submission" date="2016-10" db="EMBL/GenBank/DDBJ databases">
        <authorList>
            <person name="de Groot N.N."/>
        </authorList>
    </citation>
    <scope>NUCLEOTIDE SEQUENCE [LARGE SCALE GENOMIC DNA]</scope>
    <source>
        <strain evidence="7 8">DSM 4180</strain>
    </source>
</reference>
<dbReference type="AlphaFoldDB" id="A0A1I4QUU5"/>
<dbReference type="STRING" id="195064.SAMN05421721_105152"/>
<dbReference type="RefSeq" id="WP_090484400.1">
    <property type="nucleotide sequence ID" value="NZ_FOUO01000005.1"/>
</dbReference>
<evidence type="ECO:0000256" key="3">
    <source>
        <dbReference type="ARBA" id="ARBA00022679"/>
    </source>
</evidence>
<dbReference type="OrthoDB" id="319710at2"/>
<evidence type="ECO:0000256" key="5">
    <source>
        <dbReference type="ARBA" id="ARBA00023315"/>
    </source>
</evidence>